<evidence type="ECO:0000256" key="4">
    <source>
        <dbReference type="ARBA" id="ARBA00022692"/>
    </source>
</evidence>
<dbReference type="GO" id="GO:0015979">
    <property type="term" value="P:photosynthesis"/>
    <property type="evidence" value="ECO:0007669"/>
    <property type="project" value="UniProtKB-KW"/>
</dbReference>
<accession>A0A2A2TF86</accession>
<dbReference type="Pfam" id="PF01241">
    <property type="entry name" value="PSI_PSAK"/>
    <property type="match status" value="1"/>
</dbReference>
<protein>
    <submittedName>
        <fullName evidence="10">Photosystem I reaction center subunit PsaK</fullName>
    </submittedName>
</protein>
<evidence type="ECO:0000256" key="1">
    <source>
        <dbReference type="ARBA" id="ARBA00004141"/>
    </source>
</evidence>
<gene>
    <name evidence="10" type="primary">psaK</name>
    <name evidence="10" type="ORF">CK510_19460</name>
</gene>
<dbReference type="GO" id="GO:0042651">
    <property type="term" value="C:thylakoid membrane"/>
    <property type="evidence" value="ECO:0007669"/>
    <property type="project" value="InterPro"/>
</dbReference>
<keyword evidence="8 9" id="KW-0472">Membrane</keyword>
<keyword evidence="11" id="KW-1185">Reference proteome</keyword>
<dbReference type="InterPro" id="IPR035982">
    <property type="entry name" value="PSI_centre_PsaK_sf"/>
</dbReference>
<dbReference type="NCBIfam" id="TIGR03049">
    <property type="entry name" value="PS_I_psaK"/>
    <property type="match status" value="1"/>
</dbReference>
<evidence type="ECO:0000256" key="8">
    <source>
        <dbReference type="ARBA" id="ARBA00023136"/>
    </source>
</evidence>
<dbReference type="InterPro" id="IPR037101">
    <property type="entry name" value="PSI_PsaK_bact"/>
</dbReference>
<comment type="subcellular location">
    <subcellularLocation>
        <location evidence="1">Membrane</location>
        <topology evidence="1">Multi-pass membrane protein</topology>
    </subcellularLocation>
</comment>
<keyword evidence="3" id="KW-0602">Photosynthesis</keyword>
<keyword evidence="7" id="KW-0793">Thylakoid</keyword>
<comment type="similarity">
    <text evidence="2">Belongs to the PsaG/PsaK family.</text>
</comment>
<evidence type="ECO:0000256" key="3">
    <source>
        <dbReference type="ARBA" id="ARBA00022531"/>
    </source>
</evidence>
<proteinExistence type="inferred from homology"/>
<dbReference type="RefSeq" id="WP_095723275.1">
    <property type="nucleotide sequence ID" value="NZ_NTFS01000241.1"/>
</dbReference>
<evidence type="ECO:0000256" key="6">
    <source>
        <dbReference type="ARBA" id="ARBA00022989"/>
    </source>
</evidence>
<dbReference type="Proteomes" id="UP000218238">
    <property type="component" value="Unassembled WGS sequence"/>
</dbReference>
<dbReference type="InterPro" id="IPR017492">
    <property type="entry name" value="PSI_PsaK"/>
</dbReference>
<keyword evidence="4 9" id="KW-0812">Transmembrane</keyword>
<dbReference type="AlphaFoldDB" id="A0A2A2TF86"/>
<keyword evidence="6 9" id="KW-1133">Transmembrane helix</keyword>
<reference evidence="10 11" key="1">
    <citation type="submission" date="2017-08" db="EMBL/GenBank/DDBJ databases">
        <title>Draft genome sequence of filamentous cyanobacterium Calothrix elsteri CCALA 953.</title>
        <authorList>
            <person name="Gagunashvili A.N."/>
            <person name="Elster J."/>
            <person name="Andresson O.S."/>
        </authorList>
    </citation>
    <scope>NUCLEOTIDE SEQUENCE [LARGE SCALE GENOMIC DNA]</scope>
    <source>
        <strain evidence="10 11">CCALA 953</strain>
    </source>
</reference>
<evidence type="ECO:0000256" key="7">
    <source>
        <dbReference type="ARBA" id="ARBA00023078"/>
    </source>
</evidence>
<dbReference type="GO" id="GO:0009522">
    <property type="term" value="C:photosystem I"/>
    <property type="evidence" value="ECO:0007669"/>
    <property type="project" value="UniProtKB-KW"/>
</dbReference>
<dbReference type="Gene3D" id="1.20.860.20">
    <property type="entry name" value="Photosystem I PsaK, reaction centre"/>
    <property type="match status" value="1"/>
</dbReference>
<name>A0A2A2TF86_9CYAN</name>
<sequence length="83" mass="8668">MNSSLLVAVTNISATHTWNSTVGIIISGCSFLALLLSCTISKPMVGTKIPLFPISIPTFIGAMCFGHILGVGVILGLYNIGKM</sequence>
<evidence type="ECO:0000256" key="5">
    <source>
        <dbReference type="ARBA" id="ARBA00022836"/>
    </source>
</evidence>
<feature type="transmembrane region" description="Helical" evidence="9">
    <location>
        <begin position="20"/>
        <end position="40"/>
    </location>
</feature>
<organism evidence="10 11">
    <name type="scientific">Brunnivagina elsteri CCALA 953</name>
    <dbReference type="NCBI Taxonomy" id="987040"/>
    <lineage>
        <taxon>Bacteria</taxon>
        <taxon>Bacillati</taxon>
        <taxon>Cyanobacteriota</taxon>
        <taxon>Cyanophyceae</taxon>
        <taxon>Nostocales</taxon>
        <taxon>Calotrichaceae</taxon>
        <taxon>Brunnivagina</taxon>
    </lineage>
</organism>
<evidence type="ECO:0000313" key="11">
    <source>
        <dbReference type="Proteomes" id="UP000218238"/>
    </source>
</evidence>
<dbReference type="OrthoDB" id="490946at2"/>
<dbReference type="EMBL" id="NTFS01000241">
    <property type="protein sequence ID" value="PAX52420.1"/>
    <property type="molecule type" value="Genomic_DNA"/>
</dbReference>
<feature type="transmembrane region" description="Helical" evidence="9">
    <location>
        <begin position="52"/>
        <end position="78"/>
    </location>
</feature>
<evidence type="ECO:0000256" key="9">
    <source>
        <dbReference type="SAM" id="Phobius"/>
    </source>
</evidence>
<keyword evidence="5" id="KW-0603">Photosystem I</keyword>
<comment type="caution">
    <text evidence="10">The sequence shown here is derived from an EMBL/GenBank/DDBJ whole genome shotgun (WGS) entry which is preliminary data.</text>
</comment>
<dbReference type="InterPro" id="IPR000549">
    <property type="entry name" value="PSI_PsaG/PsaK"/>
</dbReference>
<evidence type="ECO:0000256" key="2">
    <source>
        <dbReference type="ARBA" id="ARBA00006458"/>
    </source>
</evidence>
<evidence type="ECO:0000313" key="10">
    <source>
        <dbReference type="EMBL" id="PAX52420.1"/>
    </source>
</evidence>
<dbReference type="SUPFAM" id="SSF81563">
    <property type="entry name" value="Photosystem I reaction center subunit X, PsaK"/>
    <property type="match status" value="1"/>
</dbReference>